<dbReference type="InterPro" id="IPR000259">
    <property type="entry name" value="Adhesion_dom_fimbrial"/>
</dbReference>
<evidence type="ECO:0000313" key="6">
    <source>
        <dbReference type="EMBL" id="EFM7859062.1"/>
    </source>
</evidence>
<dbReference type="GO" id="GO:0043709">
    <property type="term" value="P:cell adhesion involved in single-species biofilm formation"/>
    <property type="evidence" value="ECO:0007669"/>
    <property type="project" value="TreeGrafter"/>
</dbReference>
<evidence type="ECO:0000313" key="9">
    <source>
        <dbReference type="EMBL" id="HAJ5803846.1"/>
    </source>
</evidence>
<evidence type="ECO:0000313" key="32">
    <source>
        <dbReference type="Proteomes" id="UP000528199"/>
    </source>
</evidence>
<evidence type="ECO:0000313" key="26">
    <source>
        <dbReference type="Proteomes" id="UP000255201"/>
    </source>
</evidence>
<evidence type="ECO:0000313" key="4">
    <source>
        <dbReference type="EMBL" id="EFH0042370.1"/>
    </source>
</evidence>
<protein>
    <submittedName>
        <fullName evidence="14 15">Fimbrial protein</fullName>
    </submittedName>
</protein>
<dbReference type="EMBL" id="VHKY01000007">
    <property type="protein sequence ID" value="TZE48548.1"/>
    <property type="molecule type" value="Genomic_DNA"/>
</dbReference>
<reference evidence="23 24" key="4">
    <citation type="submission" date="2018-06" db="EMBL/GenBank/DDBJ databases">
        <authorList>
            <consortium name="Pathogen Informatics"/>
            <person name="Doyle S."/>
        </authorList>
    </citation>
    <scope>NUCLEOTIDE SEQUENCE [LARGE SCALE GENOMIC DNA]</scope>
    <source>
        <strain evidence="15 25">NCTC10082</strain>
        <strain evidence="16 26">NCTC10764</strain>
        <strain evidence="17 24">NCTC11112</strain>
        <strain evidence="18 23">NCTC9077</strain>
    </source>
</reference>
<dbReference type="SUPFAM" id="SSF49401">
    <property type="entry name" value="Bacterial adhesins"/>
    <property type="match status" value="1"/>
</dbReference>
<name>A0A0D8WGJ6_ECOLX</name>
<dbReference type="Proteomes" id="UP000277930">
    <property type="component" value="Chromosome 1"/>
</dbReference>
<evidence type="ECO:0000313" key="16">
    <source>
        <dbReference type="EMBL" id="STE77202.1"/>
    </source>
</evidence>
<evidence type="ECO:0000313" key="8">
    <source>
        <dbReference type="EMBL" id="HAI5330798.1"/>
    </source>
</evidence>
<evidence type="ECO:0000313" key="5">
    <source>
        <dbReference type="EMBL" id="EFM1444693.1"/>
    </source>
</evidence>
<dbReference type="Proteomes" id="UP000324120">
    <property type="component" value="Unassembled WGS sequence"/>
</dbReference>
<dbReference type="Proteomes" id="UP001223829">
    <property type="component" value="Unassembled WGS sequence"/>
</dbReference>
<dbReference type="PANTHER" id="PTHR33420">
    <property type="entry name" value="FIMBRIAL SUBUNIT ELFA-RELATED"/>
    <property type="match status" value="1"/>
</dbReference>
<dbReference type="Proteomes" id="UP000255164">
    <property type="component" value="Unassembled WGS sequence"/>
</dbReference>
<evidence type="ECO:0000313" key="18">
    <source>
        <dbReference type="EMBL" id="STJ13345.1"/>
    </source>
</evidence>
<dbReference type="Proteomes" id="UP000845800">
    <property type="component" value="Unassembled WGS sequence"/>
</dbReference>
<dbReference type="InterPro" id="IPR050263">
    <property type="entry name" value="Bact_Fimbrial_Adh_Pro"/>
</dbReference>
<dbReference type="Proteomes" id="UP000255201">
    <property type="component" value="Unassembled WGS sequence"/>
</dbReference>
<reference evidence="13 22" key="3">
    <citation type="submission" date="2018-04" db="EMBL/GenBank/DDBJ databases">
        <title>Draft Genomic Sequencing Of Potential Extraintestinal Pathogenic Escherichia coli B8S56 Isolated from Retail Chicken Skin.</title>
        <authorList>
            <person name="Xu A."/>
            <person name="Tilman S."/>
            <person name="Wisser-Parker K."/>
            <person name="Scullen O.J."/>
            <person name="Sommers C."/>
        </authorList>
    </citation>
    <scope>NUCLEOTIDE SEQUENCE [LARGE SCALE GENOMIC DNA]</scope>
    <source>
        <strain evidence="13 22">B8S56</strain>
    </source>
</reference>
<accession>A0A0J3WDC6</accession>
<dbReference type="Proteomes" id="UP000842519">
    <property type="component" value="Unassembled WGS sequence"/>
</dbReference>
<keyword evidence="1" id="KW-0732">Signal</keyword>
<evidence type="ECO:0000313" key="20">
    <source>
        <dbReference type="EMBL" id="VED37473.1"/>
    </source>
</evidence>
<dbReference type="Proteomes" id="UP000587626">
    <property type="component" value="Unassembled WGS sequence"/>
</dbReference>
<dbReference type="Gene3D" id="2.60.40.1090">
    <property type="entry name" value="Fimbrial-type adhesion domain"/>
    <property type="match status" value="1"/>
</dbReference>
<dbReference type="Proteomes" id="UP000254817">
    <property type="component" value="Unassembled WGS sequence"/>
</dbReference>
<dbReference type="Proteomes" id="UP000245761">
    <property type="component" value="Unassembled WGS sequence"/>
</dbReference>
<accession>A0A0D8WGJ6</accession>
<gene>
    <name evidence="6" type="ORF">B6R15_000258</name>
    <name evidence="7" type="ORF">B6R31_002498</name>
    <name evidence="4" type="ORF">BKL28_001112</name>
    <name evidence="12" type="ORF">BXT93_05740</name>
    <name evidence="3" type="ORF">C2R31_000657</name>
    <name evidence="13" type="ORF">DD762_00935</name>
    <name evidence="14" type="ORF">DU321_03500</name>
    <name evidence="19" type="ORF">FKO60_12490</name>
    <name evidence="11" type="ORF">FVB16_08045</name>
    <name evidence="5" type="ORF">HEP34_000979</name>
    <name evidence="8" type="ORF">HJQ60_000722</name>
    <name evidence="9" type="ORF">HLZ39_04975</name>
    <name evidence="15" type="ORF">NCTC10082_01413</name>
    <name evidence="16" type="ORF">NCTC10764_05808</name>
    <name evidence="17" type="ORF">NCTC11112_03390</name>
    <name evidence="18" type="ORF">NCTC9077_05137</name>
    <name evidence="20" type="ORF">NCTC9702_04802</name>
    <name evidence="10" type="ORF">QO046_21175</name>
</gene>
<dbReference type="RefSeq" id="WP_000594819.1">
    <property type="nucleotide sequence ID" value="NZ_AP019538.1"/>
</dbReference>
<dbReference type="EMBL" id="RRVG01000002">
    <property type="protein sequence ID" value="RRL51019.1"/>
    <property type="molecule type" value="Genomic_DNA"/>
</dbReference>
<dbReference type="EMBL" id="UFZA01000001">
    <property type="protein sequence ID" value="STE03088.1"/>
    <property type="molecule type" value="Genomic_DNA"/>
</dbReference>
<feature type="signal peptide" evidence="1">
    <location>
        <begin position="1"/>
        <end position="23"/>
    </location>
</feature>
<dbReference type="EMBL" id="DABGKQ010000004">
    <property type="protein sequence ID" value="HAJ5803846.1"/>
    <property type="molecule type" value="Genomic_DNA"/>
</dbReference>
<evidence type="ECO:0000313" key="24">
    <source>
        <dbReference type="Proteomes" id="UP000254817"/>
    </source>
</evidence>
<evidence type="ECO:0000313" key="25">
    <source>
        <dbReference type="Proteomes" id="UP000255164"/>
    </source>
</evidence>
<evidence type="ECO:0000313" key="34">
    <source>
        <dbReference type="Proteomes" id="UP000587626"/>
    </source>
</evidence>
<evidence type="ECO:0000313" key="10">
    <source>
        <dbReference type="EMBL" id="MDK2696809.1"/>
    </source>
</evidence>
<dbReference type="EMBL" id="JASMQD010000001">
    <property type="protein sequence ID" value="MDK2696809.1"/>
    <property type="molecule type" value="Genomic_DNA"/>
</dbReference>
<evidence type="ECO:0000259" key="2">
    <source>
        <dbReference type="Pfam" id="PF00419"/>
    </source>
</evidence>
<dbReference type="EMBL" id="VOTT01000093">
    <property type="protein sequence ID" value="MPU48789.1"/>
    <property type="molecule type" value="Genomic_DNA"/>
</dbReference>
<dbReference type="Proteomes" id="UP000630371">
    <property type="component" value="Unassembled WGS sequence"/>
</dbReference>
<evidence type="ECO:0000313" key="33">
    <source>
        <dbReference type="Proteomes" id="UP000567387"/>
    </source>
</evidence>
<reference evidence="11 30" key="9">
    <citation type="submission" date="2019-08" db="EMBL/GenBank/DDBJ databases">
        <title>Identification of Water Treatment Resistant and Multidrug Resistant Urinary Pathogenic Escherichia coli in Wastewater.</title>
        <authorList>
            <person name="Neumann N."/>
        </authorList>
    </citation>
    <scope>NUCLEOTIDE SEQUENCE [LARGE SCALE GENOMIC DNA]</scope>
    <source>
        <strain evidence="11 30">WU2356</strain>
    </source>
</reference>
<evidence type="ECO:0000313" key="14">
    <source>
        <dbReference type="EMBL" id="RRL51019.1"/>
    </source>
</evidence>
<dbReference type="Pfam" id="PF00419">
    <property type="entry name" value="Fimbrial"/>
    <property type="match status" value="1"/>
</dbReference>
<dbReference type="OMA" id="ANEVEMT"/>
<evidence type="ECO:0000313" key="23">
    <source>
        <dbReference type="Proteomes" id="UP000254495"/>
    </source>
</evidence>
<dbReference type="PANTHER" id="PTHR33420:SF33">
    <property type="entry name" value="MINOR FIMBRIAL SUBUNIT"/>
    <property type="match status" value="1"/>
</dbReference>
<evidence type="ECO:0000313" key="30">
    <source>
        <dbReference type="Proteomes" id="UP000392867"/>
    </source>
</evidence>
<evidence type="ECO:0000313" key="28">
    <source>
        <dbReference type="Proteomes" id="UP000277930"/>
    </source>
</evidence>
<reference evidence="8" key="10">
    <citation type="submission" date="2020-03" db="EMBL/GenBank/DDBJ databases">
        <authorList>
            <consortium name="NCBI Pathogen Detection Project"/>
        </authorList>
    </citation>
    <scope>NUCLEOTIDE SEQUENCE</scope>
    <source>
        <strain evidence="8">AMC_487</strain>
        <strain evidence="9">Ecoli[ST-405]</strain>
    </source>
</reference>
<evidence type="ECO:0000313" key="11">
    <source>
        <dbReference type="EMBL" id="MPU48789.1"/>
    </source>
</evidence>
<dbReference type="EMBL" id="UFZL01000003">
    <property type="protein sequence ID" value="STE77202.1"/>
    <property type="molecule type" value="Genomic_DNA"/>
</dbReference>
<evidence type="ECO:0000313" key="27">
    <source>
        <dbReference type="Proteomes" id="UP000272662"/>
    </source>
</evidence>
<proteinExistence type="predicted"/>
<dbReference type="Proteomes" id="UP000272662">
    <property type="component" value="Unassembled WGS sequence"/>
</dbReference>
<organism evidence="14 27">
    <name type="scientific">Escherichia coli</name>
    <dbReference type="NCBI Taxonomy" id="562"/>
    <lineage>
        <taxon>Bacteria</taxon>
        <taxon>Pseudomonadati</taxon>
        <taxon>Pseudomonadota</taxon>
        <taxon>Gammaproteobacteria</taxon>
        <taxon>Enterobacterales</taxon>
        <taxon>Enterobacteriaceae</taxon>
        <taxon>Escherichia</taxon>
    </lineage>
</organism>
<dbReference type="EMBL" id="UGCU01000001">
    <property type="protein sequence ID" value="STJ13345.1"/>
    <property type="molecule type" value="Genomic_DNA"/>
</dbReference>
<dbReference type="EMBL" id="UGAW01000001">
    <property type="protein sequence ID" value="STG52869.1"/>
    <property type="molecule type" value="Genomic_DNA"/>
</dbReference>
<dbReference type="Proteomes" id="UP000528199">
    <property type="component" value="Unassembled WGS sequence"/>
</dbReference>
<dbReference type="Proteomes" id="UP000188967">
    <property type="component" value="Unassembled WGS sequence"/>
</dbReference>
<evidence type="ECO:0000313" key="29">
    <source>
        <dbReference type="Proteomes" id="UP000324120"/>
    </source>
</evidence>
<dbReference type="EMBL" id="QEMT01000001">
    <property type="protein sequence ID" value="PWH64728.1"/>
    <property type="molecule type" value="Genomic_DNA"/>
</dbReference>
<evidence type="ECO:0000313" key="19">
    <source>
        <dbReference type="EMBL" id="TZE48548.1"/>
    </source>
</evidence>
<evidence type="ECO:0000313" key="17">
    <source>
        <dbReference type="EMBL" id="STG52869.1"/>
    </source>
</evidence>
<evidence type="ECO:0000313" key="7">
    <source>
        <dbReference type="EMBL" id="EGD0648831.1"/>
    </source>
</evidence>
<evidence type="ECO:0000313" key="13">
    <source>
        <dbReference type="EMBL" id="PWH64728.1"/>
    </source>
</evidence>
<reference evidence="19 29" key="8">
    <citation type="submission" date="2019-06" db="EMBL/GenBank/DDBJ databases">
        <title>The presence and diversity of blaCTX-M among Escherichia coli from urban wastewater and feedlot cattle, in Alberta, Canada.</title>
        <authorList>
            <person name="Cormier A.C."/>
            <person name="Chalmer G."/>
            <person name="Cook S.R."/>
            <person name="Zaheer R."/>
            <person name="Hannon S.J."/>
            <person name="Booker C.W."/>
            <person name="Read R."/>
            <person name="Gow S.P."/>
            <person name="Mcallister T.A."/>
            <person name="Boerlin P."/>
        </authorList>
    </citation>
    <scope>NUCLEOTIDE SEQUENCE [LARGE SCALE GENOMIC DNA]</scope>
    <source>
        <strain evidence="19 29">347</strain>
    </source>
</reference>
<reference evidence="32 33" key="5">
    <citation type="submission" date="2018-08" db="EMBL/GenBank/DDBJ databases">
        <authorList>
            <consortium name="PulseNet: The National Subtyping Network for Foodborne Disease Surveillance"/>
            <person name="Tarr C.L."/>
            <person name="Trees E."/>
            <person name="Katz L.S."/>
            <person name="Carleton-Romer H.A."/>
            <person name="Stroika S."/>
            <person name="Kucerova Z."/>
            <person name="Roache K.F."/>
            <person name="Sabol A.L."/>
            <person name="Besser J."/>
            <person name="Gerner-Smidt P."/>
        </authorList>
    </citation>
    <scope>NUCLEOTIDE SEQUENCE [LARGE SCALE GENOMIC DNA]</scope>
    <source>
        <strain evidence="4 32">PNUSAE004760</strain>
        <strain evidence="3 33">PNUSAE011918</strain>
    </source>
</reference>
<dbReference type="EMBL" id="AAVQAW010000009">
    <property type="protein sequence ID" value="EGD0648831.1"/>
    <property type="molecule type" value="Genomic_DNA"/>
</dbReference>
<reference evidence="14 27" key="6">
    <citation type="submission" date="2018-11" db="EMBL/GenBank/DDBJ databases">
        <title>E. coli isolates of the female bladder.</title>
        <authorList>
            <person name="Garretto A."/>
            <person name="Miller-Ensminger T."/>
            <person name="Wolfe A.J."/>
            <person name="Putonti C."/>
        </authorList>
    </citation>
    <scope>NUCLEOTIDE SEQUENCE [LARGE SCALE GENOMIC DNA]</scope>
    <source>
        <strain evidence="14 27">UMB1727</strain>
    </source>
</reference>
<dbReference type="EMBL" id="AATLXB010000002">
    <property type="protein sequence ID" value="EFM7859062.1"/>
    <property type="molecule type" value="Genomic_DNA"/>
</dbReference>
<dbReference type="EMBL" id="LR134246">
    <property type="protein sequence ID" value="VED37473.1"/>
    <property type="molecule type" value="Genomic_DNA"/>
</dbReference>
<reference evidence="20 28" key="7">
    <citation type="submission" date="2018-12" db="EMBL/GenBank/DDBJ databases">
        <authorList>
            <consortium name="Pathogen Informatics"/>
        </authorList>
    </citation>
    <scope>NUCLEOTIDE SEQUENCE [LARGE SCALE GENOMIC DNA]</scope>
    <source>
        <strain evidence="20 28">NCTC9702</strain>
    </source>
</reference>
<evidence type="ECO:0000313" key="12">
    <source>
        <dbReference type="EMBL" id="ONG35889.1"/>
    </source>
</evidence>
<feature type="domain" description="Fimbrial-type adhesion" evidence="2">
    <location>
        <begin position="32"/>
        <end position="185"/>
    </location>
</feature>
<dbReference type="EMBL" id="AASUOH010000005">
    <property type="protein sequence ID" value="EFH0042370.1"/>
    <property type="molecule type" value="Genomic_DNA"/>
</dbReference>
<reference evidence="10" key="12">
    <citation type="submission" date="2023-05" db="EMBL/GenBank/DDBJ databases">
        <title>Efficient inhibition of multidrug-resistant Escherichia coli by a new antibiotic combination.</title>
        <authorList>
            <person name="Lin T."/>
        </authorList>
    </citation>
    <scope>NUCLEOTIDE SEQUENCE</scope>
    <source>
        <strain evidence="10">YmmD45</strain>
    </source>
</reference>
<evidence type="ECO:0000313" key="21">
    <source>
        <dbReference type="Proteomes" id="UP000188967"/>
    </source>
</evidence>
<evidence type="ECO:0000256" key="1">
    <source>
        <dbReference type="SAM" id="SignalP"/>
    </source>
</evidence>
<dbReference type="Proteomes" id="UP000567387">
    <property type="component" value="Unassembled WGS sequence"/>
</dbReference>
<reference evidence="5 31" key="11">
    <citation type="submission" date="2020-04" db="EMBL/GenBank/DDBJ databases">
        <authorList>
            <consortium name="GenomeTrakr network: Whole genome sequencing for foodborne pathogen traceback"/>
        </authorList>
    </citation>
    <scope>NUCLEOTIDE SEQUENCE [LARGE SCALE GENOMIC DNA]</scope>
    <source>
        <strain evidence="7">NC_STEC178</strain>
        <strain evidence="6 34">NC_STEC194</strain>
        <strain evidence="5 31">PSU-2464</strain>
    </source>
</reference>
<evidence type="ECO:0000313" key="3">
    <source>
        <dbReference type="EMBL" id="EFA8782875.1"/>
    </source>
</evidence>
<evidence type="ECO:0000313" key="22">
    <source>
        <dbReference type="Proteomes" id="UP000245761"/>
    </source>
</evidence>
<evidence type="ECO:0000313" key="15">
    <source>
        <dbReference type="EMBL" id="STE03088.1"/>
    </source>
</evidence>
<reference evidence="12 21" key="1">
    <citation type="submission" date="2017-01" db="EMBL/GenBank/DDBJ databases">
        <title>Draft genome sequence of an E. coli strain isolated from human, in Amazon, Brazil.</title>
        <authorList>
            <person name="Moura Q."/>
            <person name="Fernandes M.R."/>
            <person name="Cerdeira L."/>
            <person name="Vianello M."/>
            <person name="Souza T.A."/>
            <person name="Ienne S."/>
            <person name="Lincopan N."/>
        </authorList>
    </citation>
    <scope>NUCLEOTIDE SEQUENCE [LARGE SCALE GENOMIC DNA]</scope>
    <source>
        <strain evidence="12 21">ICBEcBL-II-13</strain>
    </source>
</reference>
<dbReference type="EMBL" id="DABERK010000003">
    <property type="protein sequence ID" value="HAI5330798.1"/>
    <property type="molecule type" value="Genomic_DNA"/>
</dbReference>
<dbReference type="GO" id="GO:0009289">
    <property type="term" value="C:pilus"/>
    <property type="evidence" value="ECO:0007669"/>
    <property type="project" value="InterPro"/>
</dbReference>
<dbReference type="EMBL" id="AATJYL010000006">
    <property type="protein sequence ID" value="EFM1444693.1"/>
    <property type="molecule type" value="Genomic_DNA"/>
</dbReference>
<feature type="chain" id="PRO_5015036338" evidence="1">
    <location>
        <begin position="24"/>
        <end position="186"/>
    </location>
</feature>
<dbReference type="InterPro" id="IPR036937">
    <property type="entry name" value="Adhesion_dom_fimbrial_sf"/>
</dbReference>
<sequence>MIKNTRYKIVLLAGIFLLPGALAQDINVDFVATIKGTTCNITLEGTRVTADGNNQYTLRILNVALDKIINKMPEAQADFKLVANCDGNIGKITTSLAGNPSVELPYLISPLTSDNSSTTEYIAMGIKLRNASDTEFIPPDGSKKISWGEGLTKPELEMTVALRETRPGSGRAGNFKALATFNFTYE</sequence>
<dbReference type="Proteomes" id="UP000392867">
    <property type="component" value="Unassembled WGS sequence"/>
</dbReference>
<reference evidence="8 35" key="2">
    <citation type="journal article" date="2018" name="Genome Biol.">
        <title>SKESA: strategic k-mer extension for scrupulous assemblies.</title>
        <authorList>
            <person name="Souvorov A."/>
            <person name="Agarwala R."/>
            <person name="Lipman D.J."/>
        </authorList>
    </citation>
    <scope>NUCLEOTIDE SEQUENCE [LARGE SCALE GENOMIC DNA]</scope>
    <source>
        <strain evidence="8">AMC_487</strain>
        <strain evidence="9">Ecoli[ST-405]</strain>
        <strain evidence="35">ecoli[ST-405]</strain>
    </source>
</reference>
<dbReference type="Proteomes" id="UP000254495">
    <property type="component" value="Unassembled WGS sequence"/>
</dbReference>
<evidence type="ECO:0000313" key="35">
    <source>
        <dbReference type="Proteomes" id="UP000842519"/>
    </source>
</evidence>
<dbReference type="AlphaFoldDB" id="A0A0D8WGJ6"/>
<evidence type="ECO:0000313" key="31">
    <source>
        <dbReference type="Proteomes" id="UP000519182"/>
    </source>
</evidence>
<dbReference type="EMBL" id="MTPS01000079">
    <property type="protein sequence ID" value="ONG35889.1"/>
    <property type="molecule type" value="Genomic_DNA"/>
</dbReference>
<dbReference type="InterPro" id="IPR008966">
    <property type="entry name" value="Adhesion_dom_sf"/>
</dbReference>
<dbReference type="EMBL" id="AASCBU010000002">
    <property type="protein sequence ID" value="EFA8782875.1"/>
    <property type="molecule type" value="Genomic_DNA"/>
</dbReference>
<dbReference type="Proteomes" id="UP000519182">
    <property type="component" value="Unassembled WGS sequence"/>
</dbReference>